<evidence type="ECO:0000313" key="3">
    <source>
        <dbReference type="EMBL" id="SDS19814.1"/>
    </source>
</evidence>
<accession>A0A0R2ZNA8</accession>
<reference evidence="3 5" key="2">
    <citation type="submission" date="2016-10" db="EMBL/GenBank/DDBJ databases">
        <authorList>
            <person name="Varghese N."/>
            <person name="Submissions S."/>
        </authorList>
    </citation>
    <scope>NUCLEOTIDE SEQUENCE [LARGE SCALE GENOMIC DNA]</scope>
    <source>
        <strain evidence="3 5">BS3111</strain>
    </source>
</reference>
<dbReference type="OrthoDB" id="9773403at2"/>
<dbReference type="InterPro" id="IPR043129">
    <property type="entry name" value="ATPase_NBD"/>
</dbReference>
<dbReference type="SUPFAM" id="SSF53067">
    <property type="entry name" value="Actin-like ATPase domain"/>
    <property type="match status" value="1"/>
</dbReference>
<dbReference type="InterPro" id="IPR005883">
    <property type="entry name" value="PilM"/>
</dbReference>
<dbReference type="Proteomes" id="UP000183126">
    <property type="component" value="Chromosome I"/>
</dbReference>
<keyword evidence="5" id="KW-1185">Reference proteome</keyword>
<feature type="domain" description="SHS2" evidence="1">
    <location>
        <begin position="13"/>
        <end position="180"/>
    </location>
</feature>
<dbReference type="EMBL" id="JYLK01000008">
    <property type="protein sequence ID" value="KRP59729.1"/>
    <property type="molecule type" value="Genomic_DNA"/>
</dbReference>
<dbReference type="PANTHER" id="PTHR32432:SF3">
    <property type="entry name" value="ETHANOLAMINE UTILIZATION PROTEIN EUTJ"/>
    <property type="match status" value="1"/>
</dbReference>
<dbReference type="NCBIfam" id="TIGR01175">
    <property type="entry name" value="pilM"/>
    <property type="match status" value="1"/>
</dbReference>
<evidence type="ECO:0000259" key="1">
    <source>
        <dbReference type="SMART" id="SM00842"/>
    </source>
</evidence>
<dbReference type="GO" id="GO:0051301">
    <property type="term" value="P:cell division"/>
    <property type="evidence" value="ECO:0007669"/>
    <property type="project" value="InterPro"/>
</dbReference>
<dbReference type="RefSeq" id="WP_057008506.1">
    <property type="nucleotide sequence ID" value="NZ_JYLK01000008.1"/>
</dbReference>
<name>A0A0R2ZNA8_9PSED</name>
<dbReference type="Gene3D" id="3.30.420.40">
    <property type="match status" value="2"/>
</dbReference>
<gene>
    <name evidence="3" type="ORF">SAMN04490205_1778</name>
    <name evidence="2" type="ORF">TU79_13900</name>
</gene>
<dbReference type="Proteomes" id="UP000052019">
    <property type="component" value="Unassembled WGS sequence"/>
</dbReference>
<dbReference type="PATRIC" id="fig|200450.4.peg.4821"/>
<evidence type="ECO:0000313" key="4">
    <source>
        <dbReference type="Proteomes" id="UP000052019"/>
    </source>
</evidence>
<proteinExistence type="predicted"/>
<sequence length="218" mass="23372">MGKGFFRRKVDTVLGVDINDSGIKLIELSRSASGYTVEGYATQSLPSRAVVDGTLLDLELIGQALHQALSRLRTSARQAAVAVAGSSVITRVIDLQARLSEQEMARQIQLEADQYIPYPLDDVAIDFQVRGPCADNPERVQVLLAACLKEQVETREAVLALAGLVPRVVDVEGFALERACSQDFASFTPGRRVDGAQWAADAHGMGVACGLALRSFAG</sequence>
<dbReference type="PANTHER" id="PTHR32432">
    <property type="entry name" value="CELL DIVISION PROTEIN FTSA-RELATED"/>
    <property type="match status" value="1"/>
</dbReference>
<evidence type="ECO:0000313" key="2">
    <source>
        <dbReference type="EMBL" id="KRP59729.1"/>
    </source>
</evidence>
<dbReference type="SMART" id="SM00842">
    <property type="entry name" value="FtsA"/>
    <property type="match status" value="1"/>
</dbReference>
<organism evidence="2 4">
    <name type="scientific">Pseudomonas trivialis</name>
    <dbReference type="NCBI Taxonomy" id="200450"/>
    <lineage>
        <taxon>Bacteria</taxon>
        <taxon>Pseudomonadati</taxon>
        <taxon>Pseudomonadota</taxon>
        <taxon>Gammaproteobacteria</taxon>
        <taxon>Pseudomonadales</taxon>
        <taxon>Pseudomonadaceae</taxon>
        <taxon>Pseudomonas</taxon>
    </lineage>
</organism>
<dbReference type="InterPro" id="IPR003494">
    <property type="entry name" value="SHS2_FtsA"/>
</dbReference>
<dbReference type="AlphaFoldDB" id="A0A0R2ZNA8"/>
<dbReference type="InterPro" id="IPR050696">
    <property type="entry name" value="FtsA/MreB"/>
</dbReference>
<dbReference type="Pfam" id="PF11104">
    <property type="entry name" value="PilM_2"/>
    <property type="match status" value="1"/>
</dbReference>
<reference evidence="2 4" key="1">
    <citation type="submission" date="2015-02" db="EMBL/GenBank/DDBJ databases">
        <title>Two Pseudomonas sp. nov. isolated from raw milk.</title>
        <authorList>
            <person name="Wenning M."/>
            <person name="von Neubeck M."/>
            <person name="Huptas C."/>
            <person name="Scherer S."/>
        </authorList>
    </citation>
    <scope>NUCLEOTIDE SEQUENCE [LARGE SCALE GENOMIC DNA]</scope>
    <source>
        <strain evidence="2 4">DSM 14937</strain>
    </source>
</reference>
<protein>
    <submittedName>
        <fullName evidence="2 3">Pilus assembly protein</fullName>
    </submittedName>
</protein>
<evidence type="ECO:0000313" key="5">
    <source>
        <dbReference type="Proteomes" id="UP000183126"/>
    </source>
</evidence>
<dbReference type="EMBL" id="LT629760">
    <property type="protein sequence ID" value="SDS19814.1"/>
    <property type="molecule type" value="Genomic_DNA"/>
</dbReference>